<sequence>MTPGVTEGPVKNVLTSKGKESEDGPGPEHSKMALDRQICSQELGYCERQDTNKKGLAEAKGRKKTGQYRGVKLNEIMNEIIRIKLKFFQEEYTPKTRSWDLRSQKNQDPRSQKSQHLRVKGEVQDLRSHTQRSPTSNIRQHKSQNHTVSAAAPGTEENTESPSRAYLKLDLDEKAAAVEAKVELFVARSFVIRDSKAEGIVGSVESWGIVGSAKCNQLMDGGRGEGGGVGAYACAPMVTESRRRNDGTRKLFLQSAGDVECDIQRLPVELNLGDRTLIWEGGSAEFEILV</sequence>
<organism evidence="2 3">
    <name type="scientific">Crucibulum laeve</name>
    <dbReference type="NCBI Taxonomy" id="68775"/>
    <lineage>
        <taxon>Eukaryota</taxon>
        <taxon>Fungi</taxon>
        <taxon>Dikarya</taxon>
        <taxon>Basidiomycota</taxon>
        <taxon>Agaricomycotina</taxon>
        <taxon>Agaricomycetes</taxon>
        <taxon>Agaricomycetidae</taxon>
        <taxon>Agaricales</taxon>
        <taxon>Agaricineae</taxon>
        <taxon>Nidulariaceae</taxon>
        <taxon>Crucibulum</taxon>
    </lineage>
</organism>
<feature type="compositionally biased region" description="Basic and acidic residues" evidence="1">
    <location>
        <begin position="119"/>
        <end position="128"/>
    </location>
</feature>
<accession>A0A5C3LYR3</accession>
<feature type="compositionally biased region" description="Basic and acidic residues" evidence="1">
    <location>
        <begin position="98"/>
        <end position="111"/>
    </location>
</feature>
<keyword evidence="3" id="KW-1185">Reference proteome</keyword>
<evidence type="ECO:0000313" key="2">
    <source>
        <dbReference type="EMBL" id="TFK38369.1"/>
    </source>
</evidence>
<feature type="region of interest" description="Disordered" evidence="1">
    <location>
        <begin position="98"/>
        <end position="163"/>
    </location>
</feature>
<protein>
    <submittedName>
        <fullName evidence="2">Uncharacterized protein</fullName>
    </submittedName>
</protein>
<feature type="compositionally biased region" description="Basic and acidic residues" evidence="1">
    <location>
        <begin position="17"/>
        <end position="32"/>
    </location>
</feature>
<reference evidence="2 3" key="1">
    <citation type="journal article" date="2019" name="Nat. Ecol. Evol.">
        <title>Megaphylogeny resolves global patterns of mushroom evolution.</title>
        <authorList>
            <person name="Varga T."/>
            <person name="Krizsan K."/>
            <person name="Foldi C."/>
            <person name="Dima B."/>
            <person name="Sanchez-Garcia M."/>
            <person name="Sanchez-Ramirez S."/>
            <person name="Szollosi G.J."/>
            <person name="Szarkandi J.G."/>
            <person name="Papp V."/>
            <person name="Albert L."/>
            <person name="Andreopoulos W."/>
            <person name="Angelini C."/>
            <person name="Antonin V."/>
            <person name="Barry K.W."/>
            <person name="Bougher N.L."/>
            <person name="Buchanan P."/>
            <person name="Buyck B."/>
            <person name="Bense V."/>
            <person name="Catcheside P."/>
            <person name="Chovatia M."/>
            <person name="Cooper J."/>
            <person name="Damon W."/>
            <person name="Desjardin D."/>
            <person name="Finy P."/>
            <person name="Geml J."/>
            <person name="Haridas S."/>
            <person name="Hughes K."/>
            <person name="Justo A."/>
            <person name="Karasinski D."/>
            <person name="Kautmanova I."/>
            <person name="Kiss B."/>
            <person name="Kocsube S."/>
            <person name="Kotiranta H."/>
            <person name="LaButti K.M."/>
            <person name="Lechner B.E."/>
            <person name="Liimatainen K."/>
            <person name="Lipzen A."/>
            <person name="Lukacs Z."/>
            <person name="Mihaltcheva S."/>
            <person name="Morgado L.N."/>
            <person name="Niskanen T."/>
            <person name="Noordeloos M.E."/>
            <person name="Ohm R.A."/>
            <person name="Ortiz-Santana B."/>
            <person name="Ovrebo C."/>
            <person name="Racz N."/>
            <person name="Riley R."/>
            <person name="Savchenko A."/>
            <person name="Shiryaev A."/>
            <person name="Soop K."/>
            <person name="Spirin V."/>
            <person name="Szebenyi C."/>
            <person name="Tomsovsky M."/>
            <person name="Tulloss R.E."/>
            <person name="Uehling J."/>
            <person name="Grigoriev I.V."/>
            <person name="Vagvolgyi C."/>
            <person name="Papp T."/>
            <person name="Martin F.M."/>
            <person name="Miettinen O."/>
            <person name="Hibbett D.S."/>
            <person name="Nagy L.G."/>
        </authorList>
    </citation>
    <scope>NUCLEOTIDE SEQUENCE [LARGE SCALE GENOMIC DNA]</scope>
    <source>
        <strain evidence="2 3">CBS 166.37</strain>
    </source>
</reference>
<proteinExistence type="predicted"/>
<name>A0A5C3LYR3_9AGAR</name>
<evidence type="ECO:0000256" key="1">
    <source>
        <dbReference type="SAM" id="MobiDB-lite"/>
    </source>
</evidence>
<feature type="region of interest" description="Disordered" evidence="1">
    <location>
        <begin position="1"/>
        <end position="32"/>
    </location>
</feature>
<dbReference type="Proteomes" id="UP000308652">
    <property type="component" value="Unassembled WGS sequence"/>
</dbReference>
<evidence type="ECO:0000313" key="3">
    <source>
        <dbReference type="Proteomes" id="UP000308652"/>
    </source>
</evidence>
<dbReference type="EMBL" id="ML213603">
    <property type="protein sequence ID" value="TFK38369.1"/>
    <property type="molecule type" value="Genomic_DNA"/>
</dbReference>
<gene>
    <name evidence="2" type="ORF">BDQ12DRAFT_712794</name>
</gene>
<dbReference type="AlphaFoldDB" id="A0A5C3LYR3"/>